<proteinExistence type="predicted"/>
<organism evidence="1 2">
    <name type="scientific">Parasponia andersonii</name>
    <name type="common">Sponia andersonii</name>
    <dbReference type="NCBI Taxonomy" id="3476"/>
    <lineage>
        <taxon>Eukaryota</taxon>
        <taxon>Viridiplantae</taxon>
        <taxon>Streptophyta</taxon>
        <taxon>Embryophyta</taxon>
        <taxon>Tracheophyta</taxon>
        <taxon>Spermatophyta</taxon>
        <taxon>Magnoliopsida</taxon>
        <taxon>eudicotyledons</taxon>
        <taxon>Gunneridae</taxon>
        <taxon>Pentapetalae</taxon>
        <taxon>rosids</taxon>
        <taxon>fabids</taxon>
        <taxon>Rosales</taxon>
        <taxon>Cannabaceae</taxon>
        <taxon>Parasponia</taxon>
    </lineage>
</organism>
<protein>
    <submittedName>
        <fullName evidence="1">Uncharacterized protein</fullName>
    </submittedName>
</protein>
<dbReference type="AlphaFoldDB" id="A0A2P5BKK8"/>
<keyword evidence="2" id="KW-1185">Reference proteome</keyword>
<evidence type="ECO:0000313" key="1">
    <source>
        <dbReference type="EMBL" id="PON49318.1"/>
    </source>
</evidence>
<dbReference type="Proteomes" id="UP000237105">
    <property type="component" value="Unassembled WGS sequence"/>
</dbReference>
<sequence length="91" mass="10583">MVLEQFSPVVHDLLQRSRAVITVILSVSSWPSFRRPLWLEPVRSETLTNRRSVRMVCPIRAPTQDRIKFIVWVWNSALPFRGLLAEDPRAS</sequence>
<comment type="caution">
    <text evidence="1">The sequence shown here is derived from an EMBL/GenBank/DDBJ whole genome shotgun (WGS) entry which is preliminary data.</text>
</comment>
<gene>
    <name evidence="1" type="ORF">PanWU01x14_230900</name>
</gene>
<accession>A0A2P5BKK8</accession>
<evidence type="ECO:0000313" key="2">
    <source>
        <dbReference type="Proteomes" id="UP000237105"/>
    </source>
</evidence>
<dbReference type="EMBL" id="JXTB01000263">
    <property type="protein sequence ID" value="PON49318.1"/>
    <property type="molecule type" value="Genomic_DNA"/>
</dbReference>
<reference evidence="2" key="1">
    <citation type="submission" date="2016-06" db="EMBL/GenBank/DDBJ databases">
        <title>Parallel loss of symbiosis genes in relatives of nitrogen-fixing non-legume Parasponia.</title>
        <authorList>
            <person name="Van Velzen R."/>
            <person name="Holmer R."/>
            <person name="Bu F."/>
            <person name="Rutten L."/>
            <person name="Van Zeijl A."/>
            <person name="Liu W."/>
            <person name="Santuari L."/>
            <person name="Cao Q."/>
            <person name="Sharma T."/>
            <person name="Shen D."/>
            <person name="Roswanjaya Y."/>
            <person name="Wardhani T."/>
            <person name="Kalhor M.S."/>
            <person name="Jansen J."/>
            <person name="Van den Hoogen J."/>
            <person name="Gungor B."/>
            <person name="Hartog M."/>
            <person name="Hontelez J."/>
            <person name="Verver J."/>
            <person name="Yang W.-C."/>
            <person name="Schijlen E."/>
            <person name="Repin R."/>
            <person name="Schilthuizen M."/>
            <person name="Schranz E."/>
            <person name="Heidstra R."/>
            <person name="Miyata K."/>
            <person name="Fedorova E."/>
            <person name="Kohlen W."/>
            <person name="Bisseling T."/>
            <person name="Smit S."/>
            <person name="Geurts R."/>
        </authorList>
    </citation>
    <scope>NUCLEOTIDE SEQUENCE [LARGE SCALE GENOMIC DNA]</scope>
    <source>
        <strain evidence="2">cv. WU1-14</strain>
    </source>
</reference>
<name>A0A2P5BKK8_PARAD</name>